<dbReference type="SUPFAM" id="SSF53756">
    <property type="entry name" value="UDP-Glycosyltransferase/glycogen phosphorylase"/>
    <property type="match status" value="1"/>
</dbReference>
<dbReference type="GO" id="GO:0016740">
    <property type="term" value="F:transferase activity"/>
    <property type="evidence" value="ECO:0007669"/>
    <property type="project" value="UniProtKB-KW"/>
</dbReference>
<protein>
    <submittedName>
        <fullName evidence="2">Glycosyltransferase family 1 protein</fullName>
    </submittedName>
</protein>
<feature type="domain" description="Spore protein YkvP/CgeB glycosyl transferase-like" evidence="1">
    <location>
        <begin position="197"/>
        <end position="335"/>
    </location>
</feature>
<evidence type="ECO:0000259" key="1">
    <source>
        <dbReference type="Pfam" id="PF13524"/>
    </source>
</evidence>
<reference evidence="2" key="1">
    <citation type="journal article" date="2020" name="mSystems">
        <title>Genome- and Community-Level Interaction Insights into Carbon Utilization and Element Cycling Functions of Hydrothermarchaeota in Hydrothermal Sediment.</title>
        <authorList>
            <person name="Zhou Z."/>
            <person name="Liu Y."/>
            <person name="Xu W."/>
            <person name="Pan J."/>
            <person name="Luo Z.H."/>
            <person name="Li M."/>
        </authorList>
    </citation>
    <scope>NUCLEOTIDE SEQUENCE [LARGE SCALE GENOMIC DNA]</scope>
    <source>
        <strain evidence="2">SpSt-897</strain>
    </source>
</reference>
<dbReference type="EMBL" id="DTMF01000079">
    <property type="protein sequence ID" value="HGF33355.1"/>
    <property type="molecule type" value="Genomic_DNA"/>
</dbReference>
<dbReference type="InterPro" id="IPR055259">
    <property type="entry name" value="YkvP/CgeB_Glyco_trans-like"/>
</dbReference>
<evidence type="ECO:0000313" key="2">
    <source>
        <dbReference type="EMBL" id="HGF33355.1"/>
    </source>
</evidence>
<dbReference type="Pfam" id="PF13524">
    <property type="entry name" value="Glyco_trans_1_2"/>
    <property type="match status" value="1"/>
</dbReference>
<gene>
    <name evidence="2" type="ORF">ENW96_03060</name>
</gene>
<comment type="caution">
    <text evidence="2">The sequence shown here is derived from an EMBL/GenBank/DDBJ whole genome shotgun (WGS) entry which is preliminary data.</text>
</comment>
<proteinExistence type="predicted"/>
<keyword evidence="2" id="KW-0808">Transferase</keyword>
<accession>A0A7C3V447</accession>
<name>A0A7C3V447_9BACT</name>
<organism evidence="2">
    <name type="scientific">Desulfobacca acetoxidans</name>
    <dbReference type="NCBI Taxonomy" id="60893"/>
    <lineage>
        <taxon>Bacteria</taxon>
        <taxon>Pseudomonadati</taxon>
        <taxon>Thermodesulfobacteriota</taxon>
        <taxon>Desulfobaccia</taxon>
        <taxon>Desulfobaccales</taxon>
        <taxon>Desulfobaccaceae</taxon>
        <taxon>Desulfobacca</taxon>
    </lineage>
</organism>
<sequence>MKILYVGPLFYGSTCLQRLKALEYLGHEVLPVDTCPPQAARREQRLWERAWRKCWGPRDWSRANQAILRLAAEKQPQILWVDKGLTIKPQTLEAAKKLAPGIVRVSYSPDDMANPKNQSRRYLAGVPLYDLHVTTKSYNVAELHNLGAPRVLFLDNAYCPFTHRPVSLTAEEKERLGGPVGFIGTYEEDRATALLFLAEQGLPVRVWGKWPRSWRNRHPNLRVMGKALWGNDYAQALCAFDINLAFLSKRNRDLQTTRSMEIPACGGFMLAERTAEHQRLFEEGVEAEFFASREEMLNKILYYLEHGEQRRRVARAGRERCRRDGYSNVARLNSVLGHLSREFRS</sequence>
<dbReference type="AlphaFoldDB" id="A0A7C3V447"/>